<keyword evidence="4" id="KW-0238">DNA-binding</keyword>
<dbReference type="PANTHER" id="PTHR43214:SF43">
    <property type="entry name" value="TWO-COMPONENT RESPONSE REGULATOR"/>
    <property type="match status" value="1"/>
</dbReference>
<dbReference type="Pfam" id="PF00196">
    <property type="entry name" value="GerE"/>
    <property type="match status" value="1"/>
</dbReference>
<feature type="domain" description="Response regulatory" evidence="8">
    <location>
        <begin position="5"/>
        <end position="122"/>
    </location>
</feature>
<reference evidence="9 10" key="1">
    <citation type="submission" date="2014-04" db="EMBL/GenBank/DDBJ databases">
        <title>Draft genome sequence of Bacillus azotoformans MEV2011, a (co-) denitrifying strain unable to grow in the presence of oxygen.</title>
        <authorList>
            <person name="Nielsen M."/>
            <person name="Schreiber L."/>
            <person name="Finster K."/>
            <person name="Schramm A."/>
        </authorList>
    </citation>
    <scope>NUCLEOTIDE SEQUENCE [LARGE SCALE GENOMIC DNA]</scope>
    <source>
        <strain evidence="9 10">MEV2011</strain>
    </source>
</reference>
<feature type="domain" description="HTH luxR-type" evidence="7">
    <location>
        <begin position="148"/>
        <end position="213"/>
    </location>
</feature>
<sequence>MNKIRIFLVDDHAVVREGLHLLLNAQTDMFVIGEAAEGNEALLKIPQTKPDIIIMDLSMPNGRDGLPTTSEITQSYPDIKVIILSMHDDQDSLFRALKAGASGFLLKSSLGQELVTAIRQVYSGQAYLYPSAQKKIIEHVLHDRGEDYEDSFDLLSEREKEIFSLVAKGYTNKEIAELLKISPRTVETHKSKMMEKLQITTRRDLVQFALKRGLLEN</sequence>
<dbReference type="PRINTS" id="PR00038">
    <property type="entry name" value="HTHLUXR"/>
</dbReference>
<dbReference type="InterPro" id="IPR016032">
    <property type="entry name" value="Sig_transdc_resp-reg_C-effctor"/>
</dbReference>
<evidence type="ECO:0000256" key="4">
    <source>
        <dbReference type="ARBA" id="ARBA00023125"/>
    </source>
</evidence>
<dbReference type="SUPFAM" id="SSF46894">
    <property type="entry name" value="C-terminal effector domain of the bipartite response regulators"/>
    <property type="match status" value="1"/>
</dbReference>
<dbReference type="InterPro" id="IPR058245">
    <property type="entry name" value="NreC/VraR/RcsB-like_REC"/>
</dbReference>
<dbReference type="EMBL" id="JJRY01000013">
    <property type="protein sequence ID" value="KEF37638.1"/>
    <property type="molecule type" value="Genomic_DNA"/>
</dbReference>
<keyword evidence="3" id="KW-0805">Transcription regulation</keyword>
<evidence type="ECO:0000259" key="7">
    <source>
        <dbReference type="PROSITE" id="PS50043"/>
    </source>
</evidence>
<keyword evidence="2 6" id="KW-0597">Phosphoprotein</keyword>
<evidence type="ECO:0000256" key="2">
    <source>
        <dbReference type="ARBA" id="ARBA00022553"/>
    </source>
</evidence>
<dbReference type="SMART" id="SM00448">
    <property type="entry name" value="REC"/>
    <property type="match status" value="1"/>
</dbReference>
<evidence type="ECO:0000313" key="9">
    <source>
        <dbReference type="EMBL" id="KEF37638.1"/>
    </source>
</evidence>
<dbReference type="InterPro" id="IPR039420">
    <property type="entry name" value="WalR-like"/>
</dbReference>
<dbReference type="CDD" id="cd06170">
    <property type="entry name" value="LuxR_C_like"/>
    <property type="match status" value="1"/>
</dbReference>
<dbReference type="GO" id="GO:0005737">
    <property type="term" value="C:cytoplasm"/>
    <property type="evidence" value="ECO:0007669"/>
    <property type="project" value="UniProtKB-SubCell"/>
</dbReference>
<dbReference type="SUPFAM" id="SSF52172">
    <property type="entry name" value="CheY-like"/>
    <property type="match status" value="1"/>
</dbReference>
<dbReference type="GO" id="GO:0006355">
    <property type="term" value="P:regulation of DNA-templated transcription"/>
    <property type="evidence" value="ECO:0007669"/>
    <property type="project" value="InterPro"/>
</dbReference>
<keyword evidence="5" id="KW-0804">Transcription</keyword>
<dbReference type="GeneID" id="89468633"/>
<dbReference type="CDD" id="cd17535">
    <property type="entry name" value="REC_NarL-like"/>
    <property type="match status" value="1"/>
</dbReference>
<protein>
    <submittedName>
        <fullName evidence="9">Two component transcriptional regulator, LuxR family</fullName>
    </submittedName>
</protein>
<comment type="caution">
    <text evidence="9">The sequence shown here is derived from an EMBL/GenBank/DDBJ whole genome shotgun (WGS) entry which is preliminary data.</text>
</comment>
<comment type="subcellular location">
    <subcellularLocation>
        <location evidence="1">Cytoplasm</location>
    </subcellularLocation>
</comment>
<gene>
    <name evidence="9" type="ORF">M670_03220</name>
</gene>
<evidence type="ECO:0000256" key="3">
    <source>
        <dbReference type="ARBA" id="ARBA00023015"/>
    </source>
</evidence>
<organism evidence="9 10">
    <name type="scientific">Schinkia azotoformans MEV2011</name>
    <dbReference type="NCBI Taxonomy" id="1348973"/>
    <lineage>
        <taxon>Bacteria</taxon>
        <taxon>Bacillati</taxon>
        <taxon>Bacillota</taxon>
        <taxon>Bacilli</taxon>
        <taxon>Bacillales</taxon>
        <taxon>Bacillaceae</taxon>
        <taxon>Calidifontibacillus/Schinkia group</taxon>
        <taxon>Schinkia</taxon>
    </lineage>
</organism>
<dbReference type="SMART" id="SM00421">
    <property type="entry name" value="HTH_LUXR"/>
    <property type="match status" value="1"/>
</dbReference>
<dbReference type="Pfam" id="PF00072">
    <property type="entry name" value="Response_reg"/>
    <property type="match status" value="1"/>
</dbReference>
<dbReference type="Proteomes" id="UP000027936">
    <property type="component" value="Unassembled WGS sequence"/>
</dbReference>
<dbReference type="GO" id="GO:0003677">
    <property type="term" value="F:DNA binding"/>
    <property type="evidence" value="ECO:0007669"/>
    <property type="project" value="UniProtKB-KW"/>
</dbReference>
<feature type="modified residue" description="4-aspartylphosphate" evidence="6">
    <location>
        <position position="56"/>
    </location>
</feature>
<evidence type="ECO:0000256" key="1">
    <source>
        <dbReference type="ARBA" id="ARBA00004496"/>
    </source>
</evidence>
<dbReference type="InterPro" id="IPR000792">
    <property type="entry name" value="Tscrpt_reg_LuxR_C"/>
</dbReference>
<evidence type="ECO:0000259" key="8">
    <source>
        <dbReference type="PROSITE" id="PS50110"/>
    </source>
</evidence>
<evidence type="ECO:0000256" key="6">
    <source>
        <dbReference type="PROSITE-ProRule" id="PRU00169"/>
    </source>
</evidence>
<dbReference type="GO" id="GO:0000160">
    <property type="term" value="P:phosphorelay signal transduction system"/>
    <property type="evidence" value="ECO:0007669"/>
    <property type="project" value="InterPro"/>
</dbReference>
<evidence type="ECO:0000313" key="10">
    <source>
        <dbReference type="Proteomes" id="UP000027936"/>
    </source>
</evidence>
<dbReference type="OrthoDB" id="9780153at2"/>
<dbReference type="AlphaFoldDB" id="A0A072NL69"/>
<accession>A0A072NL69</accession>
<evidence type="ECO:0000256" key="5">
    <source>
        <dbReference type="ARBA" id="ARBA00023163"/>
    </source>
</evidence>
<name>A0A072NL69_SCHAZ</name>
<dbReference type="Gene3D" id="3.40.50.2300">
    <property type="match status" value="1"/>
</dbReference>
<dbReference type="InterPro" id="IPR011006">
    <property type="entry name" value="CheY-like_superfamily"/>
</dbReference>
<dbReference type="PATRIC" id="fig|1348973.3.peg.3099"/>
<dbReference type="PANTHER" id="PTHR43214">
    <property type="entry name" value="TWO-COMPONENT RESPONSE REGULATOR"/>
    <property type="match status" value="1"/>
</dbReference>
<dbReference type="PROSITE" id="PS50110">
    <property type="entry name" value="RESPONSE_REGULATORY"/>
    <property type="match status" value="1"/>
</dbReference>
<proteinExistence type="predicted"/>
<dbReference type="PROSITE" id="PS50043">
    <property type="entry name" value="HTH_LUXR_2"/>
    <property type="match status" value="1"/>
</dbReference>
<dbReference type="RefSeq" id="WP_035196695.1">
    <property type="nucleotide sequence ID" value="NZ_JJRY01000013.1"/>
</dbReference>
<dbReference type="InterPro" id="IPR001789">
    <property type="entry name" value="Sig_transdc_resp-reg_receiver"/>
</dbReference>